<evidence type="ECO:0000256" key="4">
    <source>
        <dbReference type="ARBA" id="ARBA00023163"/>
    </source>
</evidence>
<gene>
    <name evidence="7" type="ORF">HPODL_00891</name>
</gene>
<dbReference type="GO" id="GO:0008270">
    <property type="term" value="F:zinc ion binding"/>
    <property type="evidence" value="ECO:0007669"/>
    <property type="project" value="InterPro"/>
</dbReference>
<evidence type="ECO:0000256" key="5">
    <source>
        <dbReference type="ARBA" id="ARBA00023242"/>
    </source>
</evidence>
<dbReference type="GO" id="GO:0001080">
    <property type="term" value="P:nitrogen catabolite activation of transcription from RNA polymerase II promoter"/>
    <property type="evidence" value="ECO:0007669"/>
    <property type="project" value="TreeGrafter"/>
</dbReference>
<evidence type="ECO:0000313" key="7">
    <source>
        <dbReference type="EMBL" id="ESX00002.1"/>
    </source>
</evidence>
<evidence type="ECO:0000313" key="8">
    <source>
        <dbReference type="Proteomes" id="UP000008673"/>
    </source>
</evidence>
<dbReference type="AlphaFoldDB" id="W1QEJ8"/>
<dbReference type="Proteomes" id="UP000008673">
    <property type="component" value="Unassembled WGS sequence"/>
</dbReference>
<dbReference type="STRING" id="871575.W1QEJ8"/>
<dbReference type="InterPro" id="IPR050797">
    <property type="entry name" value="Carb_Metab_Trans_Reg"/>
</dbReference>
<evidence type="ECO:0000256" key="3">
    <source>
        <dbReference type="ARBA" id="ARBA00023015"/>
    </source>
</evidence>
<dbReference type="OrthoDB" id="3034343at2759"/>
<keyword evidence="4" id="KW-0804">Transcription</keyword>
<evidence type="ECO:0000256" key="2">
    <source>
        <dbReference type="ARBA" id="ARBA00022833"/>
    </source>
</evidence>
<dbReference type="InterPro" id="IPR001138">
    <property type="entry name" value="Zn2Cys6_DnaBD"/>
</dbReference>
<dbReference type="HOGENOM" id="CLU_006632_5_1_1"/>
<sequence length="563" mass="63833">MAETRKYRSRKSRPCDFCRRRRMACLKKEKADKCEGCGLRNQSCTYTTGPIKKKRPDSWKVETANPCIFRLERRPDVAPAENNALELHNGKTSLFVGFSGDRDPWLLRRIGEAAGADSGTTYLLKNTSAQTPIVFAMHPTEYLEPRPGCYEVDAVREAAKPVEDSLLETYFSVVNSSYPIMNQSVFYEELRNGTISATLLASMYVVAYPFFSDKSVVEKKAADWFKLSDFTARALPLEQGASTMQTVQATLLKLHERPMIIRDANFPRHWVQTASLVASAQELGLHIDPVGWDIPWREKAMRRRLWWLIYVHDKWESLGLSRPSHIHSDDFSVGEISESDYEESDYEDTVPGVQMFLVMVRLTKVLSELLTRFYTVKALQRPAEESMAIGIELLNRIDAIDTMYFPVASPAGPMASLVLAKTTLALSCCRSILYTDTDACYASLTSRALNYCSEFNVFLTGLQFDGFWWCYSQMNFSIVGTCMLAFYVIAQSKVDGEAWKSQVECYRNNLSALAEQTHVTQLALMRFDALYERIGKRTGGDVPKRVVATDEDLFGEWLANNGF</sequence>
<dbReference type="KEGG" id="opa:HPODL_00891"/>
<keyword evidence="8" id="KW-1185">Reference proteome</keyword>
<dbReference type="CDD" id="cd00067">
    <property type="entry name" value="GAL4"/>
    <property type="match status" value="1"/>
</dbReference>
<dbReference type="PANTHER" id="PTHR31668:SF10">
    <property type="entry name" value="ZN(II)2CYS6 TRANSCRIPTION FACTOR (EUROFUNG)"/>
    <property type="match status" value="1"/>
</dbReference>
<dbReference type="CDD" id="cd12148">
    <property type="entry name" value="fungal_TF_MHR"/>
    <property type="match status" value="1"/>
</dbReference>
<keyword evidence="5" id="KW-0539">Nucleus</keyword>
<accession>W1QEJ8</accession>
<dbReference type="InterPro" id="IPR036864">
    <property type="entry name" value="Zn2-C6_fun-type_DNA-bd_sf"/>
</dbReference>
<dbReference type="PROSITE" id="PS50048">
    <property type="entry name" value="ZN2_CY6_FUNGAL_2"/>
    <property type="match status" value="1"/>
</dbReference>
<keyword evidence="3" id="KW-0805">Transcription regulation</keyword>
<dbReference type="SMART" id="SM00906">
    <property type="entry name" value="Fungal_trans"/>
    <property type="match status" value="1"/>
</dbReference>
<dbReference type="PANTHER" id="PTHR31668">
    <property type="entry name" value="GLUCOSE TRANSPORT TRANSCRIPTION REGULATOR RGT1-RELATED-RELATED"/>
    <property type="match status" value="1"/>
</dbReference>
<dbReference type="RefSeq" id="XP_013934808.1">
    <property type="nucleotide sequence ID" value="XM_014079333.1"/>
</dbReference>
<keyword evidence="1" id="KW-0479">Metal-binding</keyword>
<dbReference type="EMBL" id="AEOI02000006">
    <property type="protein sequence ID" value="ESX00002.1"/>
    <property type="molecule type" value="Genomic_DNA"/>
</dbReference>
<dbReference type="GeneID" id="25770358"/>
<feature type="domain" description="Zn(2)-C6 fungal-type" evidence="6">
    <location>
        <begin position="14"/>
        <end position="46"/>
    </location>
</feature>
<dbReference type="SUPFAM" id="SSF57701">
    <property type="entry name" value="Zn2/Cys6 DNA-binding domain"/>
    <property type="match status" value="1"/>
</dbReference>
<reference evidence="7 8" key="1">
    <citation type="journal article" date="2013" name="BMC Genomics">
        <title>Genome sequence and analysis of methylotrophic yeast Hansenula polymorpha DL1.</title>
        <authorList>
            <person name="Ravin N.V."/>
            <person name="Eldarov M.A."/>
            <person name="Kadnikov V.V."/>
            <person name="Beletsky A.V."/>
            <person name="Schneider J."/>
            <person name="Mardanova E.S."/>
            <person name="Smekalova E.M."/>
            <person name="Zvereva M.I."/>
            <person name="Dontsova O.A."/>
            <person name="Mardanov A.V."/>
            <person name="Skryabin K.G."/>
        </authorList>
    </citation>
    <scope>NUCLEOTIDE SEQUENCE [LARGE SCALE GENOMIC DNA]</scope>
    <source>
        <strain evidence="8">ATCC 26012 / BCRC 20466 / JCM 22074 / NRRL Y-7560 / DL-1</strain>
    </source>
</reference>
<dbReference type="GO" id="GO:0006351">
    <property type="term" value="P:DNA-templated transcription"/>
    <property type="evidence" value="ECO:0007669"/>
    <property type="project" value="InterPro"/>
</dbReference>
<name>W1QEJ8_OGAPD</name>
<organism evidence="7 8">
    <name type="scientific">Ogataea parapolymorpha (strain ATCC 26012 / BCRC 20466 / JCM 22074 / NRRL Y-7560 / DL-1)</name>
    <name type="common">Yeast</name>
    <name type="synonym">Hansenula polymorpha</name>
    <dbReference type="NCBI Taxonomy" id="871575"/>
    <lineage>
        <taxon>Eukaryota</taxon>
        <taxon>Fungi</taxon>
        <taxon>Dikarya</taxon>
        <taxon>Ascomycota</taxon>
        <taxon>Saccharomycotina</taxon>
        <taxon>Pichiomycetes</taxon>
        <taxon>Pichiales</taxon>
        <taxon>Pichiaceae</taxon>
        <taxon>Ogataea</taxon>
    </lineage>
</organism>
<dbReference type="Pfam" id="PF04082">
    <property type="entry name" value="Fungal_trans"/>
    <property type="match status" value="1"/>
</dbReference>
<evidence type="ECO:0000256" key="1">
    <source>
        <dbReference type="ARBA" id="ARBA00022723"/>
    </source>
</evidence>
<dbReference type="OMA" id="FWWSPIS"/>
<dbReference type="GO" id="GO:0005634">
    <property type="term" value="C:nucleus"/>
    <property type="evidence" value="ECO:0007669"/>
    <property type="project" value="TreeGrafter"/>
</dbReference>
<dbReference type="GO" id="GO:0003677">
    <property type="term" value="F:DNA binding"/>
    <property type="evidence" value="ECO:0007669"/>
    <property type="project" value="InterPro"/>
</dbReference>
<dbReference type="PROSITE" id="PS00463">
    <property type="entry name" value="ZN2_CY6_FUNGAL_1"/>
    <property type="match status" value="1"/>
</dbReference>
<protein>
    <submittedName>
        <fullName evidence="7">Transcriptional activator protein DAL81</fullName>
    </submittedName>
</protein>
<comment type="caution">
    <text evidence="7">The sequence shown here is derived from an EMBL/GenBank/DDBJ whole genome shotgun (WGS) entry which is preliminary data.</text>
</comment>
<proteinExistence type="predicted"/>
<dbReference type="GO" id="GO:0000981">
    <property type="term" value="F:DNA-binding transcription factor activity, RNA polymerase II-specific"/>
    <property type="evidence" value="ECO:0007669"/>
    <property type="project" value="InterPro"/>
</dbReference>
<keyword evidence="2" id="KW-0862">Zinc</keyword>
<evidence type="ECO:0000259" key="6">
    <source>
        <dbReference type="PROSITE" id="PS50048"/>
    </source>
</evidence>
<dbReference type="InterPro" id="IPR007219">
    <property type="entry name" value="XnlR_reg_dom"/>
</dbReference>
<dbReference type="eggNOG" id="ENOG502QQXX">
    <property type="taxonomic scope" value="Eukaryota"/>
</dbReference>